<evidence type="ECO:0000256" key="2">
    <source>
        <dbReference type="SAM" id="Phobius"/>
    </source>
</evidence>
<dbReference type="STRING" id="993615.L2GLY1"/>
<dbReference type="GeneID" id="19882205"/>
<sequence length="176" mass="20369">MLSFIVNAVIAAALFNNIHNSFRNTSKPWRKFYKHYFVVIATLLVVDNTFSFVLYRIPYYQIFKLLMLGWMSVPLGTGPHFMYNVYIKNIHKLFEGDIDSVINNLRGYCDHVKNKYYEMVNSSKKGQIEIGFSNDSKLELPKKQECESSEVDVSSVALSDTEKNSDEEAKVEEKQD</sequence>
<feature type="transmembrane region" description="Helical" evidence="2">
    <location>
        <begin position="62"/>
        <end position="83"/>
    </location>
</feature>
<evidence type="ECO:0000256" key="1">
    <source>
        <dbReference type="SAM" id="MobiDB-lite"/>
    </source>
</evidence>
<organism evidence="3 4">
    <name type="scientific">Vittaforma corneae (strain ATCC 50505)</name>
    <name type="common">Microsporidian parasite</name>
    <name type="synonym">Nosema corneum</name>
    <dbReference type="NCBI Taxonomy" id="993615"/>
    <lineage>
        <taxon>Eukaryota</taxon>
        <taxon>Fungi</taxon>
        <taxon>Fungi incertae sedis</taxon>
        <taxon>Microsporidia</taxon>
        <taxon>Nosematidae</taxon>
        <taxon>Vittaforma</taxon>
    </lineage>
</organism>
<reference evidence="4" key="1">
    <citation type="submission" date="2011-05" db="EMBL/GenBank/DDBJ databases">
        <title>The genome sequence of Vittaforma corneae strain ATCC 50505.</title>
        <authorList>
            <consortium name="The Broad Institute Genome Sequencing Platform"/>
            <person name="Cuomo C."/>
            <person name="Didier E."/>
            <person name="Bowers L."/>
            <person name="Young S.K."/>
            <person name="Zeng Q."/>
            <person name="Gargeya S."/>
            <person name="Fitzgerald M."/>
            <person name="Haas B."/>
            <person name="Abouelleil A."/>
            <person name="Alvarado L."/>
            <person name="Arachchi H.M."/>
            <person name="Berlin A."/>
            <person name="Chapman S.B."/>
            <person name="Gearin G."/>
            <person name="Goldberg J."/>
            <person name="Griggs A."/>
            <person name="Gujja S."/>
            <person name="Hansen M."/>
            <person name="Heiman D."/>
            <person name="Howarth C."/>
            <person name="Larimer J."/>
            <person name="Lui A."/>
            <person name="MacDonald P.J.P."/>
            <person name="McCowen C."/>
            <person name="Montmayeur A."/>
            <person name="Murphy C."/>
            <person name="Neiman D."/>
            <person name="Pearson M."/>
            <person name="Priest M."/>
            <person name="Roberts A."/>
            <person name="Saif S."/>
            <person name="Shea T."/>
            <person name="Sisk P."/>
            <person name="Stolte C."/>
            <person name="Sykes S."/>
            <person name="Wortman J."/>
            <person name="Nusbaum C."/>
            <person name="Birren B."/>
        </authorList>
    </citation>
    <scope>NUCLEOTIDE SEQUENCE [LARGE SCALE GENOMIC DNA]</scope>
    <source>
        <strain evidence="4">ATCC 50505</strain>
    </source>
</reference>
<keyword evidence="2" id="KW-0472">Membrane</keyword>
<evidence type="ECO:0000313" key="3">
    <source>
        <dbReference type="EMBL" id="ELA41510.1"/>
    </source>
</evidence>
<proteinExistence type="predicted"/>
<dbReference type="RefSeq" id="XP_007604940.1">
    <property type="nucleotide sequence ID" value="XM_007604878.1"/>
</dbReference>
<dbReference type="HOGENOM" id="CLU_1526355_0_0_1"/>
<dbReference type="AlphaFoldDB" id="L2GLY1"/>
<evidence type="ECO:0008006" key="5">
    <source>
        <dbReference type="Google" id="ProtNLM"/>
    </source>
</evidence>
<keyword evidence="4" id="KW-1185">Reference proteome</keyword>
<protein>
    <recommendedName>
        <fullName evidence="5">Protein YOP1</fullName>
    </recommendedName>
</protein>
<dbReference type="OrthoDB" id="434647at2759"/>
<dbReference type="Proteomes" id="UP000011082">
    <property type="component" value="Unassembled WGS sequence"/>
</dbReference>
<accession>L2GLY1</accession>
<feature type="compositionally biased region" description="Basic and acidic residues" evidence="1">
    <location>
        <begin position="160"/>
        <end position="176"/>
    </location>
</feature>
<feature type="transmembrane region" description="Helical" evidence="2">
    <location>
        <begin position="33"/>
        <end position="55"/>
    </location>
</feature>
<evidence type="ECO:0000313" key="4">
    <source>
        <dbReference type="Proteomes" id="UP000011082"/>
    </source>
</evidence>
<feature type="region of interest" description="Disordered" evidence="1">
    <location>
        <begin position="141"/>
        <end position="176"/>
    </location>
</feature>
<dbReference type="OMA" id="FYQLFKL"/>
<keyword evidence="2" id="KW-1133">Transmembrane helix</keyword>
<dbReference type="EMBL" id="JH370143">
    <property type="protein sequence ID" value="ELA41510.1"/>
    <property type="molecule type" value="Genomic_DNA"/>
</dbReference>
<dbReference type="InterPro" id="IPR004345">
    <property type="entry name" value="TB2_DP1_HVA22"/>
</dbReference>
<dbReference type="Pfam" id="PF03134">
    <property type="entry name" value="TB2_DP1_HVA22"/>
    <property type="match status" value="1"/>
</dbReference>
<gene>
    <name evidence="3" type="ORF">VICG_01494</name>
</gene>
<dbReference type="VEuPathDB" id="MicrosporidiaDB:VICG_01494"/>
<name>L2GLY1_VITCO</name>
<dbReference type="InParanoid" id="L2GLY1"/>
<keyword evidence="2" id="KW-0812">Transmembrane</keyword>